<feature type="compositionally biased region" description="Polar residues" evidence="3">
    <location>
        <begin position="1"/>
        <end position="11"/>
    </location>
</feature>
<gene>
    <name evidence="4" type="ORF">GCM10010994_57730</name>
</gene>
<dbReference type="EMBL" id="BMGG01000012">
    <property type="protein sequence ID" value="GGC92356.1"/>
    <property type="molecule type" value="Genomic_DNA"/>
</dbReference>
<proteinExistence type="predicted"/>
<evidence type="ECO:0000256" key="3">
    <source>
        <dbReference type="SAM" id="MobiDB-lite"/>
    </source>
</evidence>
<evidence type="ECO:0000256" key="1">
    <source>
        <dbReference type="ARBA" id="ARBA00012344"/>
    </source>
</evidence>
<keyword evidence="5" id="KW-1185">Reference proteome</keyword>
<dbReference type="InterPro" id="IPR006840">
    <property type="entry name" value="ChaC"/>
</dbReference>
<evidence type="ECO:0000313" key="4">
    <source>
        <dbReference type="EMBL" id="GGC92356.1"/>
    </source>
</evidence>
<feature type="region of interest" description="Disordered" evidence="3">
    <location>
        <begin position="1"/>
        <end position="21"/>
    </location>
</feature>
<protein>
    <recommendedName>
        <fullName evidence="1">glutathione-specific gamma-glutamylcyclotransferase</fullName>
        <ecNumber evidence="1">4.3.2.7</ecNumber>
    </recommendedName>
</protein>
<keyword evidence="2" id="KW-0456">Lyase</keyword>
<dbReference type="GO" id="GO:0006751">
    <property type="term" value="P:glutathione catabolic process"/>
    <property type="evidence" value="ECO:0007669"/>
    <property type="project" value="InterPro"/>
</dbReference>
<dbReference type="CDD" id="cd06661">
    <property type="entry name" value="GGCT_like"/>
    <property type="match status" value="1"/>
</dbReference>
<accession>A0A916XQF4</accession>
<organism evidence="4 5">
    <name type="scientific">Chelatococcus reniformis</name>
    <dbReference type="NCBI Taxonomy" id="1494448"/>
    <lineage>
        <taxon>Bacteria</taxon>
        <taxon>Pseudomonadati</taxon>
        <taxon>Pseudomonadota</taxon>
        <taxon>Alphaproteobacteria</taxon>
        <taxon>Hyphomicrobiales</taxon>
        <taxon>Chelatococcaceae</taxon>
        <taxon>Chelatococcus</taxon>
    </lineage>
</organism>
<dbReference type="GO" id="GO:0005737">
    <property type="term" value="C:cytoplasm"/>
    <property type="evidence" value="ECO:0007669"/>
    <property type="project" value="TreeGrafter"/>
</dbReference>
<evidence type="ECO:0000256" key="2">
    <source>
        <dbReference type="ARBA" id="ARBA00023239"/>
    </source>
</evidence>
<dbReference type="InterPro" id="IPR013024">
    <property type="entry name" value="GGCT-like"/>
</dbReference>
<dbReference type="PANTHER" id="PTHR12192">
    <property type="entry name" value="CATION TRANSPORT PROTEIN CHAC-RELATED"/>
    <property type="match status" value="1"/>
</dbReference>
<dbReference type="EC" id="4.3.2.7" evidence="1"/>
<dbReference type="GO" id="GO:0061928">
    <property type="term" value="F:glutathione specific gamma-glutamylcyclotransferase activity"/>
    <property type="evidence" value="ECO:0007669"/>
    <property type="project" value="UniProtKB-EC"/>
</dbReference>
<sequence length="199" mass="21550">MGLSSPLATAPSQPPGGPEAGMSAAGEDLWVFGYGSLMWRPGFPFLERHIGRVHGYHRSLCVYSHYHRGTPEEPGLVLGLDRGGSCRGSTFRVAAARRDDTIAYLREREQVTSVYLERTASVTLDSGVAIRALVYIVDRTHPQYAGRLAPAEVVRLVRHGVGQSGVNPDYVRSTHAQLLELGVHDPVLSHVVGALEAAE</sequence>
<dbReference type="Proteomes" id="UP000637002">
    <property type="component" value="Unassembled WGS sequence"/>
</dbReference>
<comment type="caution">
    <text evidence="4">The sequence shown here is derived from an EMBL/GenBank/DDBJ whole genome shotgun (WGS) entry which is preliminary data.</text>
</comment>
<dbReference type="AlphaFoldDB" id="A0A916XQF4"/>
<dbReference type="Gene3D" id="3.10.490.10">
    <property type="entry name" value="Gamma-glutamyl cyclotransferase-like"/>
    <property type="match status" value="1"/>
</dbReference>
<evidence type="ECO:0000313" key="5">
    <source>
        <dbReference type="Proteomes" id="UP000637002"/>
    </source>
</evidence>
<dbReference type="SUPFAM" id="SSF110857">
    <property type="entry name" value="Gamma-glutamyl cyclotransferase-like"/>
    <property type="match status" value="1"/>
</dbReference>
<reference evidence="4" key="1">
    <citation type="journal article" date="2014" name="Int. J. Syst. Evol. Microbiol.">
        <title>Complete genome sequence of Corynebacterium casei LMG S-19264T (=DSM 44701T), isolated from a smear-ripened cheese.</title>
        <authorList>
            <consortium name="US DOE Joint Genome Institute (JGI-PGF)"/>
            <person name="Walter F."/>
            <person name="Albersmeier A."/>
            <person name="Kalinowski J."/>
            <person name="Ruckert C."/>
        </authorList>
    </citation>
    <scope>NUCLEOTIDE SEQUENCE</scope>
    <source>
        <strain evidence="4">CGMCC 1.12919</strain>
    </source>
</reference>
<dbReference type="PANTHER" id="PTHR12192:SF2">
    <property type="entry name" value="GLUTATHIONE-SPECIFIC GAMMA-GLUTAMYLCYCLOTRANSFERASE 2"/>
    <property type="match status" value="1"/>
</dbReference>
<dbReference type="InterPro" id="IPR036568">
    <property type="entry name" value="GGCT-like_sf"/>
</dbReference>
<reference evidence="4" key="2">
    <citation type="submission" date="2020-09" db="EMBL/GenBank/DDBJ databases">
        <authorList>
            <person name="Sun Q."/>
            <person name="Zhou Y."/>
        </authorList>
    </citation>
    <scope>NUCLEOTIDE SEQUENCE</scope>
    <source>
        <strain evidence="4">CGMCC 1.12919</strain>
    </source>
</reference>
<dbReference type="Pfam" id="PF04752">
    <property type="entry name" value="ChaC"/>
    <property type="match status" value="1"/>
</dbReference>
<name>A0A916XQF4_9HYPH</name>